<dbReference type="Gene3D" id="3.40.50.720">
    <property type="entry name" value="NAD(P)-binding Rossmann-like Domain"/>
    <property type="match status" value="1"/>
</dbReference>
<keyword evidence="3" id="KW-0520">NAD</keyword>
<dbReference type="PATRIC" id="fig|1538.10.peg.1936"/>
<protein>
    <submittedName>
        <fullName evidence="7">dTDP-glucose 4,6-dehydratase</fullName>
        <ecNumber evidence="7">4.2.1.46</ecNumber>
    </submittedName>
</protein>
<keyword evidence="5" id="KW-0812">Transmembrane</keyword>
<dbReference type="InterPro" id="IPR044516">
    <property type="entry name" value="UXS-like"/>
</dbReference>
<sequence>MSKMNIFENHNYQKDLKYAAGVLSIDRGTILITGATGLIGSFIIDTLVYANKYLNKSFKIIALSRSLEKMQKRFPYYKSMSIALWVQDVCEPLAVHDDIDYIINAASSADPGTYAKFPAETIVTNIIGTKNILDYAKKHKHTKVLLTSTMEVYGKTTESPLAESNLGIVDFNEVRSSYPESKRTAELLCRSYCDEYGIYAIIARLGYIYGPTMTNTDNKVVAQFIRNCLNGQDIVLKSNGEQSRSYCYVADTVAGIFITLLHGKNGEAYNVANTESTTTIAEMARVVAEIASAKIVFDLPNEIEKKGFSKPMDAILDESKLKLLGYVPRYTLRDGLEQTIRILKVL</sequence>
<dbReference type="SUPFAM" id="SSF51735">
    <property type="entry name" value="NAD(P)-binding Rossmann-fold domains"/>
    <property type="match status" value="1"/>
</dbReference>
<evidence type="ECO:0000256" key="5">
    <source>
        <dbReference type="SAM" id="Phobius"/>
    </source>
</evidence>
<dbReference type="InterPro" id="IPR036291">
    <property type="entry name" value="NAD(P)-bd_dom_sf"/>
</dbReference>
<dbReference type="GO" id="GO:0048040">
    <property type="term" value="F:UDP-glucuronate decarboxylase activity"/>
    <property type="evidence" value="ECO:0007669"/>
    <property type="project" value="TreeGrafter"/>
</dbReference>
<dbReference type="Proteomes" id="UP000077407">
    <property type="component" value="Unassembled WGS sequence"/>
</dbReference>
<evidence type="ECO:0000259" key="6">
    <source>
        <dbReference type="Pfam" id="PF01370"/>
    </source>
</evidence>
<keyword evidence="5" id="KW-0472">Membrane</keyword>
<gene>
    <name evidence="7" type="primary">rmlB</name>
    <name evidence="7" type="ORF">WY13_02334</name>
</gene>
<dbReference type="Pfam" id="PF01370">
    <property type="entry name" value="Epimerase"/>
    <property type="match status" value="1"/>
</dbReference>
<name>A0A168NUV7_9CLOT</name>
<comment type="cofactor">
    <cofactor evidence="1">
        <name>NAD(+)</name>
        <dbReference type="ChEBI" id="CHEBI:57540"/>
    </cofactor>
</comment>
<evidence type="ECO:0000313" key="7">
    <source>
        <dbReference type="EMBL" id="OAA86939.1"/>
    </source>
</evidence>
<evidence type="ECO:0000313" key="8">
    <source>
        <dbReference type="Proteomes" id="UP000077407"/>
    </source>
</evidence>
<feature type="transmembrane region" description="Helical" evidence="5">
    <location>
        <begin position="30"/>
        <end position="50"/>
    </location>
</feature>
<evidence type="ECO:0000256" key="2">
    <source>
        <dbReference type="ARBA" id="ARBA00022793"/>
    </source>
</evidence>
<dbReference type="GO" id="GO:0042732">
    <property type="term" value="P:D-xylose metabolic process"/>
    <property type="evidence" value="ECO:0007669"/>
    <property type="project" value="InterPro"/>
</dbReference>
<evidence type="ECO:0000256" key="1">
    <source>
        <dbReference type="ARBA" id="ARBA00001911"/>
    </source>
</evidence>
<dbReference type="EMBL" id="LITT01000023">
    <property type="protein sequence ID" value="OAA86939.1"/>
    <property type="molecule type" value="Genomic_DNA"/>
</dbReference>
<dbReference type="PANTHER" id="PTHR43078">
    <property type="entry name" value="UDP-GLUCURONIC ACID DECARBOXYLASE-RELATED"/>
    <property type="match status" value="1"/>
</dbReference>
<dbReference type="InterPro" id="IPR001509">
    <property type="entry name" value="Epimerase_deHydtase"/>
</dbReference>
<keyword evidence="4 7" id="KW-0456">Lyase</keyword>
<dbReference type="GO" id="GO:0008460">
    <property type="term" value="F:dTDP-glucose 4,6-dehydratase activity"/>
    <property type="evidence" value="ECO:0007669"/>
    <property type="project" value="UniProtKB-EC"/>
</dbReference>
<dbReference type="PANTHER" id="PTHR43078:SF6">
    <property type="entry name" value="UDP-GLUCURONIC ACID DECARBOXYLASE 1"/>
    <property type="match status" value="1"/>
</dbReference>
<dbReference type="EC" id="4.2.1.46" evidence="7"/>
<keyword evidence="5" id="KW-1133">Transmembrane helix</keyword>
<dbReference type="OrthoDB" id="9811743at2"/>
<comment type="caution">
    <text evidence="7">The sequence shown here is derived from an EMBL/GenBank/DDBJ whole genome shotgun (WGS) entry which is preliminary data.</text>
</comment>
<feature type="domain" description="NAD-dependent epimerase/dehydratase" evidence="6">
    <location>
        <begin position="30"/>
        <end position="272"/>
    </location>
</feature>
<keyword evidence="2" id="KW-0210">Decarboxylase</keyword>
<organism evidence="7 8">
    <name type="scientific">Clostridium ljungdahlii</name>
    <dbReference type="NCBI Taxonomy" id="1538"/>
    <lineage>
        <taxon>Bacteria</taxon>
        <taxon>Bacillati</taxon>
        <taxon>Bacillota</taxon>
        <taxon>Clostridia</taxon>
        <taxon>Eubacteriales</taxon>
        <taxon>Clostridiaceae</taxon>
        <taxon>Clostridium</taxon>
    </lineage>
</organism>
<dbReference type="GO" id="GO:0070403">
    <property type="term" value="F:NAD+ binding"/>
    <property type="evidence" value="ECO:0007669"/>
    <property type="project" value="InterPro"/>
</dbReference>
<dbReference type="GO" id="GO:0005737">
    <property type="term" value="C:cytoplasm"/>
    <property type="evidence" value="ECO:0007669"/>
    <property type="project" value="TreeGrafter"/>
</dbReference>
<evidence type="ECO:0000256" key="4">
    <source>
        <dbReference type="ARBA" id="ARBA00023239"/>
    </source>
</evidence>
<proteinExistence type="predicted"/>
<dbReference type="AlphaFoldDB" id="A0A168NUV7"/>
<accession>A0A168NUV7</accession>
<reference evidence="7 8" key="1">
    <citation type="journal article" date="2015" name="Biotechnol. Bioeng.">
        <title>Genome sequence and phenotypic characterization of Caulobacter segnis.</title>
        <authorList>
            <person name="Patel S."/>
            <person name="Fletcher B."/>
            <person name="Scott D.C."/>
            <person name="Ely B."/>
        </authorList>
    </citation>
    <scope>NUCLEOTIDE SEQUENCE [LARGE SCALE GENOMIC DNA]</scope>
    <source>
        <strain evidence="7 8">ERI-2</strain>
    </source>
</reference>
<evidence type="ECO:0000256" key="3">
    <source>
        <dbReference type="ARBA" id="ARBA00023027"/>
    </source>
</evidence>